<keyword evidence="2" id="KW-1185">Reference proteome</keyword>
<name>A0ABU6RG18_9FABA</name>
<reference evidence="1 2" key="1">
    <citation type="journal article" date="2023" name="Plants (Basel)">
        <title>Bridging the Gap: Combining Genomics and Transcriptomics Approaches to Understand Stylosanthes scabra, an Orphan Legume from the Brazilian Caatinga.</title>
        <authorList>
            <person name="Ferreira-Neto J.R.C."/>
            <person name="da Silva M.D."/>
            <person name="Binneck E."/>
            <person name="de Melo N.F."/>
            <person name="da Silva R.H."/>
            <person name="de Melo A.L.T.M."/>
            <person name="Pandolfi V."/>
            <person name="Bustamante F.O."/>
            <person name="Brasileiro-Vidal A.C."/>
            <person name="Benko-Iseppon A.M."/>
        </authorList>
    </citation>
    <scope>NUCLEOTIDE SEQUENCE [LARGE SCALE GENOMIC DNA]</scope>
    <source>
        <tissue evidence="1">Leaves</tissue>
    </source>
</reference>
<protein>
    <submittedName>
        <fullName evidence="1">Uncharacterized protein</fullName>
    </submittedName>
</protein>
<proteinExistence type="predicted"/>
<gene>
    <name evidence="1" type="ORF">PIB30_044688</name>
</gene>
<dbReference type="Proteomes" id="UP001341840">
    <property type="component" value="Unassembled WGS sequence"/>
</dbReference>
<comment type="caution">
    <text evidence="1">The sequence shown here is derived from an EMBL/GenBank/DDBJ whole genome shotgun (WGS) entry which is preliminary data.</text>
</comment>
<sequence length="100" mass="11515">MALDRLNPFKWNGLASTKYRFYRTWVTVRPVGSTKTCRPRDNSGYIQIRLTVQEREPEEEYKALMYLGTQGLGPLWTGSTTFDEVNHTGVYPPVIVRCGK</sequence>
<evidence type="ECO:0000313" key="2">
    <source>
        <dbReference type="Proteomes" id="UP001341840"/>
    </source>
</evidence>
<accession>A0ABU6RG18</accession>
<dbReference type="EMBL" id="JASCZI010030476">
    <property type="protein sequence ID" value="MED6122949.1"/>
    <property type="molecule type" value="Genomic_DNA"/>
</dbReference>
<organism evidence="1 2">
    <name type="scientific">Stylosanthes scabra</name>
    <dbReference type="NCBI Taxonomy" id="79078"/>
    <lineage>
        <taxon>Eukaryota</taxon>
        <taxon>Viridiplantae</taxon>
        <taxon>Streptophyta</taxon>
        <taxon>Embryophyta</taxon>
        <taxon>Tracheophyta</taxon>
        <taxon>Spermatophyta</taxon>
        <taxon>Magnoliopsida</taxon>
        <taxon>eudicotyledons</taxon>
        <taxon>Gunneridae</taxon>
        <taxon>Pentapetalae</taxon>
        <taxon>rosids</taxon>
        <taxon>fabids</taxon>
        <taxon>Fabales</taxon>
        <taxon>Fabaceae</taxon>
        <taxon>Papilionoideae</taxon>
        <taxon>50 kb inversion clade</taxon>
        <taxon>dalbergioids sensu lato</taxon>
        <taxon>Dalbergieae</taxon>
        <taxon>Pterocarpus clade</taxon>
        <taxon>Stylosanthes</taxon>
    </lineage>
</organism>
<evidence type="ECO:0000313" key="1">
    <source>
        <dbReference type="EMBL" id="MED6122949.1"/>
    </source>
</evidence>